<dbReference type="Proteomes" id="UP001230188">
    <property type="component" value="Unassembled WGS sequence"/>
</dbReference>
<gene>
    <name evidence="7" type="ORF">CTAYLR_007268</name>
</gene>
<dbReference type="SUPFAM" id="SSF57850">
    <property type="entry name" value="RING/U-box"/>
    <property type="match status" value="1"/>
</dbReference>
<dbReference type="GO" id="GO:0061630">
    <property type="term" value="F:ubiquitin protein ligase activity"/>
    <property type="evidence" value="ECO:0007669"/>
    <property type="project" value="InterPro"/>
</dbReference>
<dbReference type="InterPro" id="IPR016818">
    <property type="entry name" value="NOSIP"/>
</dbReference>
<dbReference type="PANTHER" id="PTHR13063">
    <property type="entry name" value="ENOS INTERACTING PROTEIN"/>
    <property type="match status" value="1"/>
</dbReference>
<keyword evidence="4" id="KW-0175">Coiled coil</keyword>
<evidence type="ECO:0000313" key="7">
    <source>
        <dbReference type="EMBL" id="KAJ8608253.1"/>
    </source>
</evidence>
<proteinExistence type="inferred from homology"/>
<evidence type="ECO:0000256" key="1">
    <source>
        <dbReference type="ARBA" id="ARBA00004123"/>
    </source>
</evidence>
<feature type="compositionally biased region" description="Pro residues" evidence="5">
    <location>
        <begin position="178"/>
        <end position="188"/>
    </location>
</feature>
<dbReference type="Gene3D" id="3.30.40.10">
    <property type="entry name" value="Zinc/RING finger domain, C3HC4 (zinc finger)"/>
    <property type="match status" value="1"/>
</dbReference>
<dbReference type="InterPro" id="IPR031790">
    <property type="entry name" value="Znf-NOSIP"/>
</dbReference>
<evidence type="ECO:0000259" key="6">
    <source>
        <dbReference type="Pfam" id="PF15906"/>
    </source>
</evidence>
<dbReference type="GO" id="GO:0005634">
    <property type="term" value="C:nucleus"/>
    <property type="evidence" value="ECO:0007669"/>
    <property type="project" value="UniProtKB-SubCell"/>
</dbReference>
<accession>A0AAD7UIQ3</accession>
<keyword evidence="3" id="KW-0539">Nucleus</keyword>
<dbReference type="EMBL" id="JAQMWT010000177">
    <property type="protein sequence ID" value="KAJ8608253.1"/>
    <property type="molecule type" value="Genomic_DNA"/>
</dbReference>
<evidence type="ECO:0000313" key="8">
    <source>
        <dbReference type="Proteomes" id="UP001230188"/>
    </source>
</evidence>
<comment type="caution">
    <text evidence="7">The sequence shown here is derived from an EMBL/GenBank/DDBJ whole genome shotgun (WGS) entry which is preliminary data.</text>
</comment>
<evidence type="ECO:0000256" key="4">
    <source>
        <dbReference type="SAM" id="Coils"/>
    </source>
</evidence>
<dbReference type="PANTHER" id="PTHR13063:SF10">
    <property type="entry name" value="NITRIC OXIDE SYNTHASE-INTERACTING PROTEIN"/>
    <property type="match status" value="1"/>
</dbReference>
<dbReference type="InterPro" id="IPR013083">
    <property type="entry name" value="Znf_RING/FYVE/PHD"/>
</dbReference>
<dbReference type="Pfam" id="PF04641">
    <property type="entry name" value="Rtf2"/>
    <property type="match status" value="1"/>
</dbReference>
<reference evidence="7" key="1">
    <citation type="submission" date="2023-01" db="EMBL/GenBank/DDBJ databases">
        <title>Metagenome sequencing of chrysophaentin producing Chrysophaeum taylorii.</title>
        <authorList>
            <person name="Davison J."/>
            <person name="Bewley C."/>
        </authorList>
    </citation>
    <scope>NUCLEOTIDE SEQUENCE</scope>
    <source>
        <strain evidence="7">NIES-1699</strain>
    </source>
</reference>
<comment type="similarity">
    <text evidence="2">Belongs to the NOSIP family.</text>
</comment>
<sequence>MPQRHSKNNGSSTYGVFSYHERRQCEFMSSKKSRLGTDAQLPFGYCHLSLQPAVDPVVTPSGHIYSRESILEHLVTKAADLKRRRDAWEAEKDSLEREASAALARAEAAARDNFDRAIAKVCEEPRAKAPRVTSSTTALVVVSSEAATETTALKTVDKPDANFWLPQLTPSASGKVPTPEPPRRPPSPTTGAPLRAKDLVPIDLRRADSAKATGGGGADVRFLCHVSNDEITTQPVVFIRSTGCVMIEATAKSIGVLDSKICPVTSRKFKDKDLVRLVTGTSAYAASGGDALVVKKYRPGGGGA</sequence>
<keyword evidence="8" id="KW-1185">Reference proteome</keyword>
<dbReference type="AlphaFoldDB" id="A0AAD7UIQ3"/>
<feature type="coiled-coil region" evidence="4">
    <location>
        <begin position="71"/>
        <end position="112"/>
    </location>
</feature>
<evidence type="ECO:0000256" key="2">
    <source>
        <dbReference type="ARBA" id="ARBA00008126"/>
    </source>
</evidence>
<evidence type="ECO:0000256" key="5">
    <source>
        <dbReference type="SAM" id="MobiDB-lite"/>
    </source>
</evidence>
<dbReference type="Pfam" id="PF15906">
    <property type="entry name" value="zf-NOSIP"/>
    <property type="match status" value="1"/>
</dbReference>
<feature type="region of interest" description="Disordered" evidence="5">
    <location>
        <begin position="166"/>
        <end position="195"/>
    </location>
</feature>
<evidence type="ECO:0000256" key="3">
    <source>
        <dbReference type="ARBA" id="ARBA00023242"/>
    </source>
</evidence>
<comment type="subcellular location">
    <subcellularLocation>
        <location evidence="1">Nucleus</location>
    </subcellularLocation>
</comment>
<organism evidence="7 8">
    <name type="scientific">Chrysophaeum taylorii</name>
    <dbReference type="NCBI Taxonomy" id="2483200"/>
    <lineage>
        <taxon>Eukaryota</taxon>
        <taxon>Sar</taxon>
        <taxon>Stramenopiles</taxon>
        <taxon>Ochrophyta</taxon>
        <taxon>Pelagophyceae</taxon>
        <taxon>Pelagomonadales</taxon>
        <taxon>Pelagomonadaceae</taxon>
        <taxon>Chrysophaeum</taxon>
    </lineage>
</organism>
<protein>
    <recommendedName>
        <fullName evidence="6">Nitric oxide synthase-interacting protein zinc-finger domain-containing protein</fullName>
    </recommendedName>
</protein>
<feature type="domain" description="Nitric oxide synthase-interacting protein zinc-finger" evidence="6">
    <location>
        <begin position="13"/>
        <end position="75"/>
    </location>
</feature>
<name>A0AAD7UIQ3_9STRA</name>